<dbReference type="PROSITE" id="PS50893">
    <property type="entry name" value="ABC_TRANSPORTER_2"/>
    <property type="match status" value="1"/>
</dbReference>
<dbReference type="AlphaFoldDB" id="A0AAU9D9U4"/>
<dbReference type="InterPro" id="IPR027417">
    <property type="entry name" value="P-loop_NTPase"/>
</dbReference>
<dbReference type="Pfam" id="PF00005">
    <property type="entry name" value="ABC_tran"/>
    <property type="match status" value="1"/>
</dbReference>
<evidence type="ECO:0000313" key="7">
    <source>
        <dbReference type="Proteomes" id="UP001321861"/>
    </source>
</evidence>
<keyword evidence="4" id="KW-0067">ATP-binding</keyword>
<dbReference type="EMBL" id="AP026802">
    <property type="protein sequence ID" value="BDR57587.1"/>
    <property type="molecule type" value="Genomic_DNA"/>
</dbReference>
<evidence type="ECO:0000313" key="6">
    <source>
        <dbReference type="EMBL" id="BDR57587.1"/>
    </source>
</evidence>
<reference evidence="6 7" key="1">
    <citation type="journal article" date="2023" name="Microbiol. Spectr.">
        <title>Symbiosis of Carpenter Bees with Uncharacterized Lactic Acid Bacteria Showing NAD Auxotrophy.</title>
        <authorList>
            <person name="Kawasaki S."/>
            <person name="Ozawa K."/>
            <person name="Mori T."/>
            <person name="Yamamoto A."/>
            <person name="Ito M."/>
            <person name="Ohkuma M."/>
            <person name="Sakamoto M."/>
            <person name="Matsutani M."/>
        </authorList>
    </citation>
    <scope>NUCLEOTIDE SEQUENCE [LARGE SCALE GENOMIC DNA]</scope>
    <source>
        <strain evidence="6 7">XA3</strain>
    </source>
</reference>
<dbReference type="InterPro" id="IPR003593">
    <property type="entry name" value="AAA+_ATPase"/>
</dbReference>
<evidence type="ECO:0000256" key="1">
    <source>
        <dbReference type="ARBA" id="ARBA00005417"/>
    </source>
</evidence>
<comment type="similarity">
    <text evidence="1">Belongs to the ABC transporter superfamily.</text>
</comment>
<accession>A0AAU9D9U4</accession>
<dbReference type="PROSITE" id="PS00211">
    <property type="entry name" value="ABC_TRANSPORTER_1"/>
    <property type="match status" value="1"/>
</dbReference>
<keyword evidence="7" id="KW-1185">Reference proteome</keyword>
<evidence type="ECO:0000259" key="5">
    <source>
        <dbReference type="PROSITE" id="PS50893"/>
    </source>
</evidence>
<dbReference type="InterPro" id="IPR017871">
    <property type="entry name" value="ABC_transporter-like_CS"/>
</dbReference>
<organism evidence="6 7">
    <name type="scientific">Xylocopilactobacillus apicola</name>
    <dbReference type="NCBI Taxonomy" id="2932184"/>
    <lineage>
        <taxon>Bacteria</taxon>
        <taxon>Bacillati</taxon>
        <taxon>Bacillota</taxon>
        <taxon>Bacilli</taxon>
        <taxon>Lactobacillales</taxon>
        <taxon>Lactobacillaceae</taxon>
        <taxon>Xylocopilactobacillus</taxon>
    </lineage>
</organism>
<dbReference type="Gene3D" id="3.40.50.300">
    <property type="entry name" value="P-loop containing nucleotide triphosphate hydrolases"/>
    <property type="match status" value="1"/>
</dbReference>
<protein>
    <submittedName>
        <fullName evidence="6">ABC transporter</fullName>
    </submittedName>
</protein>
<sequence length="306" mass="33949">MTQILKIEHVNKRFGNFRALTDVSFTINRGDVYGLIGENGAGKTTLMRLITSLSPLSDGKITLLGEQAPHYNQALKHLGAIIENPAAFKKLTVLENLKISAIQHGIEDLSVIDETIELVGLSEKTKTRAGRLSLGQRQRLGLAIALLAQPDFLILDEPINGLDPSGILAFRKLIKKLNQERNTTILISSHILSELYQVSTKFGFISHGRFIKEVTKEKLDQENAAGILIEVDDVKKAAQILDQRQISPFTVLDERRILINSLAFNTAELNQILVTNNLAVYNITQQEGSLENYYTALLQNEGGNHD</sequence>
<dbReference type="SUPFAM" id="SSF52540">
    <property type="entry name" value="P-loop containing nucleoside triphosphate hydrolases"/>
    <property type="match status" value="1"/>
</dbReference>
<evidence type="ECO:0000256" key="3">
    <source>
        <dbReference type="ARBA" id="ARBA00022741"/>
    </source>
</evidence>
<dbReference type="GO" id="GO:0005524">
    <property type="term" value="F:ATP binding"/>
    <property type="evidence" value="ECO:0007669"/>
    <property type="project" value="UniProtKB-KW"/>
</dbReference>
<dbReference type="KEGG" id="xap:XA3_00280"/>
<dbReference type="Proteomes" id="UP001321861">
    <property type="component" value="Chromosome"/>
</dbReference>
<dbReference type="InterPro" id="IPR003439">
    <property type="entry name" value="ABC_transporter-like_ATP-bd"/>
</dbReference>
<dbReference type="PANTHER" id="PTHR43335:SF4">
    <property type="entry name" value="ABC TRANSPORTER, ATP-BINDING PROTEIN"/>
    <property type="match status" value="1"/>
</dbReference>
<proteinExistence type="inferred from homology"/>
<keyword evidence="3" id="KW-0547">Nucleotide-binding</keyword>
<gene>
    <name evidence="6" type="ORF">XA3_00280</name>
</gene>
<dbReference type="GO" id="GO:0016887">
    <property type="term" value="F:ATP hydrolysis activity"/>
    <property type="evidence" value="ECO:0007669"/>
    <property type="project" value="InterPro"/>
</dbReference>
<keyword evidence="2" id="KW-0813">Transport</keyword>
<name>A0AAU9D9U4_9LACO</name>
<evidence type="ECO:0000256" key="4">
    <source>
        <dbReference type="ARBA" id="ARBA00022840"/>
    </source>
</evidence>
<evidence type="ECO:0000256" key="2">
    <source>
        <dbReference type="ARBA" id="ARBA00022448"/>
    </source>
</evidence>
<dbReference type="RefSeq" id="WP_317635546.1">
    <property type="nucleotide sequence ID" value="NZ_AP026802.1"/>
</dbReference>
<dbReference type="PANTHER" id="PTHR43335">
    <property type="entry name" value="ABC TRANSPORTER, ATP-BINDING PROTEIN"/>
    <property type="match status" value="1"/>
</dbReference>
<feature type="domain" description="ABC transporter" evidence="5">
    <location>
        <begin position="5"/>
        <end position="232"/>
    </location>
</feature>
<dbReference type="SMART" id="SM00382">
    <property type="entry name" value="AAA"/>
    <property type="match status" value="1"/>
</dbReference>